<reference evidence="7 8" key="1">
    <citation type="submission" date="2017-04" db="EMBL/GenBank/DDBJ databases">
        <title>Genome sequencing of [Candida] sorbophila.</title>
        <authorList>
            <person name="Ahn J.O."/>
        </authorList>
    </citation>
    <scope>NUCLEOTIDE SEQUENCE [LARGE SCALE GENOMIC DNA]</scope>
    <source>
        <strain evidence="7 8">DS02</strain>
    </source>
</reference>
<dbReference type="GeneID" id="36515213"/>
<proteinExistence type="inferred from homology"/>
<comment type="subcellular location">
    <subcellularLocation>
        <location evidence="1">Membrane</location>
        <topology evidence="1">Multi-pass membrane protein</topology>
    </subcellularLocation>
</comment>
<dbReference type="STRING" id="45607.A0A2T0FFT9"/>
<protein>
    <submittedName>
        <fullName evidence="7">Vacuolar protein sorting-associated protein 68</fullName>
    </submittedName>
</protein>
<dbReference type="AlphaFoldDB" id="A0A2T0FFT9"/>
<dbReference type="PANTHER" id="PTHR13180">
    <property type="entry name" value="SMALL MEMBRANE PROTEIN-RELATED"/>
    <property type="match status" value="1"/>
</dbReference>
<comment type="similarity">
    <text evidence="2">Belongs to the UPF0220 family.</text>
</comment>
<evidence type="ECO:0000256" key="2">
    <source>
        <dbReference type="ARBA" id="ARBA00005335"/>
    </source>
</evidence>
<dbReference type="GO" id="GO:0016020">
    <property type="term" value="C:membrane"/>
    <property type="evidence" value="ECO:0007669"/>
    <property type="project" value="UniProtKB-SubCell"/>
</dbReference>
<dbReference type="Proteomes" id="UP000238350">
    <property type="component" value="Unassembled WGS sequence"/>
</dbReference>
<comment type="caution">
    <text evidence="7">The sequence shown here is derived from an EMBL/GenBank/DDBJ whole genome shotgun (WGS) entry which is preliminary data.</text>
</comment>
<dbReference type="RefSeq" id="XP_024663790.1">
    <property type="nucleotide sequence ID" value="XM_024808022.1"/>
</dbReference>
<name>A0A2T0FFT9_9ASCO</name>
<evidence type="ECO:0000313" key="7">
    <source>
        <dbReference type="EMBL" id="PRT53844.1"/>
    </source>
</evidence>
<keyword evidence="3 6" id="KW-0812">Transmembrane</keyword>
<evidence type="ECO:0000256" key="1">
    <source>
        <dbReference type="ARBA" id="ARBA00004141"/>
    </source>
</evidence>
<keyword evidence="8" id="KW-1185">Reference proteome</keyword>
<evidence type="ECO:0000256" key="3">
    <source>
        <dbReference type="ARBA" id="ARBA00022692"/>
    </source>
</evidence>
<feature type="transmembrane region" description="Helical" evidence="6">
    <location>
        <begin position="131"/>
        <end position="154"/>
    </location>
</feature>
<keyword evidence="5 6" id="KW-0472">Membrane</keyword>
<feature type="transmembrane region" description="Helical" evidence="6">
    <location>
        <begin position="20"/>
        <end position="41"/>
    </location>
</feature>
<evidence type="ECO:0000313" key="8">
    <source>
        <dbReference type="Proteomes" id="UP000238350"/>
    </source>
</evidence>
<organism evidence="7 8">
    <name type="scientific">Wickerhamiella sorbophila</name>
    <dbReference type="NCBI Taxonomy" id="45607"/>
    <lineage>
        <taxon>Eukaryota</taxon>
        <taxon>Fungi</taxon>
        <taxon>Dikarya</taxon>
        <taxon>Ascomycota</taxon>
        <taxon>Saccharomycotina</taxon>
        <taxon>Dipodascomycetes</taxon>
        <taxon>Dipodascales</taxon>
        <taxon>Trichomonascaceae</taxon>
        <taxon>Wickerhamiella</taxon>
    </lineage>
</organism>
<evidence type="ECO:0000256" key="5">
    <source>
        <dbReference type="ARBA" id="ARBA00023136"/>
    </source>
</evidence>
<sequence>MSLRIHLPEVSSATMRACGVYASGALYAAGFYLMLDTALWSAHKNPTDMHIGFVDWIPLVLVTLGMAIINLVERSRLTSGMAFGYEYGGHGTWQARVVLFVGTAFLSGGGAGSVLILLLRYIIPDRSRPEIFMGFFNILSSILIMNSSTCLWLAQNVKDDYSYSLQH</sequence>
<evidence type="ECO:0000256" key="4">
    <source>
        <dbReference type="ARBA" id="ARBA00022989"/>
    </source>
</evidence>
<dbReference type="OrthoDB" id="268928at2759"/>
<feature type="transmembrane region" description="Helical" evidence="6">
    <location>
        <begin position="53"/>
        <end position="72"/>
    </location>
</feature>
<dbReference type="Pfam" id="PF05255">
    <property type="entry name" value="UPF0220"/>
    <property type="match status" value="1"/>
</dbReference>
<gene>
    <name evidence="7" type="ORF">B9G98_01464</name>
</gene>
<feature type="transmembrane region" description="Helical" evidence="6">
    <location>
        <begin position="97"/>
        <end position="119"/>
    </location>
</feature>
<accession>A0A2T0FFT9</accession>
<keyword evidence="4 6" id="KW-1133">Transmembrane helix</keyword>
<evidence type="ECO:0000256" key="6">
    <source>
        <dbReference type="SAM" id="Phobius"/>
    </source>
</evidence>
<dbReference type="InterPro" id="IPR007919">
    <property type="entry name" value="UPF0220"/>
</dbReference>
<dbReference type="EMBL" id="NDIQ01000001">
    <property type="protein sequence ID" value="PRT53844.1"/>
    <property type="molecule type" value="Genomic_DNA"/>
</dbReference>